<comment type="caution">
    <text evidence="1">The sequence shown here is derived from an EMBL/GenBank/DDBJ whole genome shotgun (WGS) entry which is preliminary data.</text>
</comment>
<gene>
    <name evidence="1" type="ORF">D6D85_13015</name>
</gene>
<dbReference type="EMBL" id="RCOS01000146">
    <property type="protein sequence ID" value="RSN72550.1"/>
    <property type="molecule type" value="Genomic_DNA"/>
</dbReference>
<evidence type="ECO:0000313" key="2">
    <source>
        <dbReference type="Proteomes" id="UP000277582"/>
    </source>
</evidence>
<protein>
    <submittedName>
        <fullName evidence="1">Uncharacterized protein</fullName>
    </submittedName>
</protein>
<reference evidence="1 2" key="1">
    <citation type="submission" date="2018-10" db="EMBL/GenBank/DDBJ databases">
        <title>Co-occurring genomic capacity for anaerobic methane metabolism and dissimilatory sulfite reduction discovered in the Korarchaeota.</title>
        <authorList>
            <person name="Mckay L.J."/>
            <person name="Dlakic M."/>
            <person name="Fields M.W."/>
            <person name="Delmont T.O."/>
            <person name="Eren A.M."/>
            <person name="Jay Z.J."/>
            <person name="Klingelsmith K.B."/>
            <person name="Rusch D.B."/>
            <person name="Inskeep W.P."/>
        </authorList>
    </citation>
    <scope>NUCLEOTIDE SEQUENCE [LARGE SCALE GENOMIC DNA]</scope>
    <source>
        <strain evidence="1 2">MDKW</strain>
    </source>
</reference>
<dbReference type="Pfam" id="PF09845">
    <property type="entry name" value="OapC"/>
    <property type="match status" value="1"/>
</dbReference>
<name>A0A3R9QUP0_9CREN</name>
<dbReference type="Proteomes" id="UP000277582">
    <property type="component" value="Unassembled WGS sequence"/>
</dbReference>
<sequence>MVVILVFKVMVRCPECRFSKILMDPSEIMETCPSCGSNKLEYIAFWSVEKKKRDKKKFKIKETEKTNKTFIGPAMRLQEEGTWEIDLDKVMKEDVSIAEEEDGEYSLFFRINPEKLKGEK</sequence>
<organism evidence="1 2">
    <name type="scientific">Candidatus Methanodesulfokora washburnensis</name>
    <dbReference type="NCBI Taxonomy" id="2478471"/>
    <lineage>
        <taxon>Archaea</taxon>
        <taxon>Thermoproteota</taxon>
        <taxon>Candidatus Korarchaeia</taxon>
        <taxon>Candidatus Korarchaeia incertae sedis</taxon>
        <taxon>Candidatus Methanodesulfokora</taxon>
    </lineage>
</organism>
<proteinExistence type="predicted"/>
<keyword evidence="2" id="KW-1185">Reference proteome</keyword>
<dbReference type="AlphaFoldDB" id="A0A3R9QUP0"/>
<evidence type="ECO:0000313" key="1">
    <source>
        <dbReference type="EMBL" id="RSN72550.1"/>
    </source>
</evidence>
<accession>A0A3R9QUP0</accession>
<dbReference type="InterPro" id="IPR018645">
    <property type="entry name" value="OapC-like"/>
</dbReference>